<proteinExistence type="predicted"/>
<accession>A0A061R512</accession>
<evidence type="ECO:0000313" key="2">
    <source>
        <dbReference type="EMBL" id="JAC65770.1"/>
    </source>
</evidence>
<evidence type="ECO:0008006" key="3">
    <source>
        <dbReference type="Google" id="ProtNLM"/>
    </source>
</evidence>
<feature type="signal peptide" evidence="1">
    <location>
        <begin position="1"/>
        <end position="29"/>
    </location>
</feature>
<feature type="non-terminal residue" evidence="2">
    <location>
        <position position="162"/>
    </location>
</feature>
<organism evidence="2">
    <name type="scientific">Tetraselmis sp. GSL018</name>
    <dbReference type="NCBI Taxonomy" id="582737"/>
    <lineage>
        <taxon>Eukaryota</taxon>
        <taxon>Viridiplantae</taxon>
        <taxon>Chlorophyta</taxon>
        <taxon>core chlorophytes</taxon>
        <taxon>Chlorodendrophyceae</taxon>
        <taxon>Chlorodendrales</taxon>
        <taxon>Chlorodendraceae</taxon>
        <taxon>Tetraselmis</taxon>
    </lineage>
</organism>
<evidence type="ECO:0000256" key="1">
    <source>
        <dbReference type="SAM" id="SignalP"/>
    </source>
</evidence>
<sequence>MVFLPGFTSASTSLLYVSLICLVSGPVPAELNAEALDFCTNFSALCYVSNDIGKLFLSSCPTTCNSTQEPEDLRDESLARGETVTVRTGFILESDESGKRSSSSVVGREQGFDLWLNFTKASTEGFRVGNGTVVIEHRTKYARGNASYCDDFENKALELVDG</sequence>
<feature type="chain" id="PRO_5001609401" description="ShKT domain-containing protein" evidence="1">
    <location>
        <begin position="30"/>
        <end position="162"/>
    </location>
</feature>
<gene>
    <name evidence="2" type="ORF">TSPGSL018_15298</name>
</gene>
<protein>
    <recommendedName>
        <fullName evidence="3">ShKT domain-containing protein</fullName>
    </recommendedName>
</protein>
<keyword evidence="1" id="KW-0732">Signal</keyword>
<reference evidence="2" key="1">
    <citation type="submission" date="2014-05" db="EMBL/GenBank/DDBJ databases">
        <title>The transcriptome of the halophilic microalga Tetraselmis sp. GSL018 isolated from the Great Salt Lake, Utah.</title>
        <authorList>
            <person name="Jinkerson R.E."/>
            <person name="D'Adamo S."/>
            <person name="Posewitz M.C."/>
        </authorList>
    </citation>
    <scope>NUCLEOTIDE SEQUENCE</scope>
    <source>
        <strain evidence="2">GSL018</strain>
    </source>
</reference>
<dbReference type="EMBL" id="GBEZ01020941">
    <property type="protein sequence ID" value="JAC65770.1"/>
    <property type="molecule type" value="Transcribed_RNA"/>
</dbReference>
<name>A0A061R512_9CHLO</name>
<dbReference type="AlphaFoldDB" id="A0A061R512"/>